<proteinExistence type="predicted"/>
<dbReference type="Proteomes" id="UP000595437">
    <property type="component" value="Chromosome 17"/>
</dbReference>
<sequence length="160" mass="17737">MELKKAQTLSVTEPFNPVETWLRPTIPLGSPIVRRNYIEEIRAAYYHGDTIDANEVLANACISAITAQPVRYDSSAFYAKAWFAVFTVRGYEMAGRNLNFPVGDGVHFINNPQAAASEVLSTFKSGHLMPSQTPSDQPTLTSKGLFVRGHPTNHRLRADD</sequence>
<evidence type="ECO:0000313" key="2">
    <source>
        <dbReference type="Proteomes" id="UP000595437"/>
    </source>
</evidence>
<dbReference type="EMBL" id="CP045906">
    <property type="protein sequence ID" value="QQP34860.1"/>
    <property type="molecule type" value="Genomic_DNA"/>
</dbReference>
<keyword evidence="2" id="KW-1185">Reference proteome</keyword>
<accession>A0A7T8GP26</accession>
<gene>
    <name evidence="1" type="ORF">FKW44_022900</name>
</gene>
<evidence type="ECO:0000313" key="1">
    <source>
        <dbReference type="EMBL" id="QQP34860.1"/>
    </source>
</evidence>
<reference evidence="2" key="1">
    <citation type="submission" date="2021-01" db="EMBL/GenBank/DDBJ databases">
        <title>Caligus Genome Assembly.</title>
        <authorList>
            <person name="Gallardo-Escarate C."/>
        </authorList>
    </citation>
    <scope>NUCLEOTIDE SEQUENCE [LARGE SCALE GENOMIC DNA]</scope>
</reference>
<organism evidence="1 2">
    <name type="scientific">Caligus rogercresseyi</name>
    <name type="common">Sea louse</name>
    <dbReference type="NCBI Taxonomy" id="217165"/>
    <lineage>
        <taxon>Eukaryota</taxon>
        <taxon>Metazoa</taxon>
        <taxon>Ecdysozoa</taxon>
        <taxon>Arthropoda</taxon>
        <taxon>Crustacea</taxon>
        <taxon>Multicrustacea</taxon>
        <taxon>Hexanauplia</taxon>
        <taxon>Copepoda</taxon>
        <taxon>Siphonostomatoida</taxon>
        <taxon>Caligidae</taxon>
        <taxon>Caligus</taxon>
    </lineage>
</organism>
<name>A0A7T8GP26_CALRO</name>
<protein>
    <submittedName>
        <fullName evidence="1">Uncharacterized protein</fullName>
    </submittedName>
</protein>
<dbReference type="AlphaFoldDB" id="A0A7T8GP26"/>